<name>A0A5R8LSN3_LACZE</name>
<comment type="caution">
    <text evidence="1">The sequence shown here is derived from an EMBL/GenBank/DDBJ whole genome shotgun (WGS) entry which is preliminary data.</text>
</comment>
<evidence type="ECO:0000313" key="2">
    <source>
        <dbReference type="Proteomes" id="UP000309885"/>
    </source>
</evidence>
<dbReference type="AntiFam" id="ANF00267">
    <property type="entry name" value="DNA repeat translations related to WP_015765070.1"/>
</dbReference>
<reference evidence="1 2" key="1">
    <citation type="submission" date="2019-05" db="EMBL/GenBank/DDBJ databases">
        <title>Genome-based reclassification of Lactobacillus casei as Lactobacillus casei subsp. casei. subsp.nov., description of Lactobacillus casei subsp. zeae subsp. nov., and emended description of Lactobacillus casei.</title>
        <authorList>
            <person name="Huang C.-H."/>
        </authorList>
    </citation>
    <scope>NUCLEOTIDE SEQUENCE [LARGE SCALE GENOMIC DNA]</scope>
    <source>
        <strain evidence="1 2">CRBIP24.44</strain>
    </source>
</reference>
<dbReference type="AlphaFoldDB" id="A0A5R8LSN3"/>
<dbReference type="NCBIfam" id="NF040517">
    <property type="entry name" value="Lacto_Palin_RP2"/>
    <property type="match status" value="1"/>
</dbReference>
<evidence type="ECO:0000313" key="1">
    <source>
        <dbReference type="EMBL" id="TLF40183.1"/>
    </source>
</evidence>
<dbReference type="Proteomes" id="UP000309885">
    <property type="component" value="Unassembled WGS sequence"/>
</dbReference>
<accession>A0A5R8LSN3</accession>
<protein>
    <submittedName>
        <fullName evidence="1">Uncharacterized protein</fullName>
    </submittedName>
</protein>
<proteinExistence type="predicted"/>
<dbReference type="EMBL" id="VBWO01000004">
    <property type="protein sequence ID" value="TLF40183.1"/>
    <property type="molecule type" value="Genomic_DNA"/>
</dbReference>
<gene>
    <name evidence="1" type="ORF">FEI15_05520</name>
</gene>
<dbReference type="NCBIfam" id="NF040509">
    <property type="entry name" value="Lacto_palin_RPT"/>
    <property type="match status" value="1"/>
</dbReference>
<organism evidence="1 2">
    <name type="scientific">Lacticaseibacillus zeae</name>
    <name type="common">Lactobacillus zeae</name>
    <dbReference type="NCBI Taxonomy" id="57037"/>
    <lineage>
        <taxon>Bacteria</taxon>
        <taxon>Bacillati</taxon>
        <taxon>Bacillota</taxon>
        <taxon>Bacilli</taxon>
        <taxon>Lactobacillales</taxon>
        <taxon>Lactobacillaceae</taxon>
        <taxon>Lacticaseibacillus</taxon>
    </lineage>
</organism>
<sequence length="79" mass="9023">MVTDALKGALFEAIEYLTALSITRSQSQKSACKDLRPKWPKPSHLGLRPLTLRFLNAPVRAQQKKPTSKLVDFKRLFRN</sequence>